<evidence type="ECO:0000256" key="10">
    <source>
        <dbReference type="ARBA" id="ARBA00023033"/>
    </source>
</evidence>
<evidence type="ECO:0000256" key="14">
    <source>
        <dbReference type="ARBA" id="ARBA00032738"/>
    </source>
</evidence>
<keyword evidence="17" id="KW-1185">Reference proteome</keyword>
<evidence type="ECO:0000256" key="8">
    <source>
        <dbReference type="ARBA" id="ARBA00022857"/>
    </source>
</evidence>
<evidence type="ECO:0000256" key="13">
    <source>
        <dbReference type="ARBA" id="ARBA00032493"/>
    </source>
</evidence>
<keyword evidence="6" id="KW-0285">Flavoprotein</keyword>
<organism evidence="16 17">
    <name type="scientific">Lentzea flava</name>
    <dbReference type="NCBI Taxonomy" id="103732"/>
    <lineage>
        <taxon>Bacteria</taxon>
        <taxon>Bacillati</taxon>
        <taxon>Actinomycetota</taxon>
        <taxon>Actinomycetes</taxon>
        <taxon>Pseudonocardiales</taxon>
        <taxon>Pseudonocardiaceae</taxon>
        <taxon>Lentzea</taxon>
    </lineage>
</organism>
<evidence type="ECO:0000256" key="2">
    <source>
        <dbReference type="ARBA" id="ARBA00004924"/>
    </source>
</evidence>
<evidence type="ECO:0000256" key="7">
    <source>
        <dbReference type="ARBA" id="ARBA00022827"/>
    </source>
</evidence>
<comment type="catalytic activity">
    <reaction evidence="15">
        <text>L-lysine + NADPH + O2 = N(6)-hydroxy-L-lysine + NADP(+) + H2O</text>
        <dbReference type="Rhea" id="RHEA:23228"/>
        <dbReference type="ChEBI" id="CHEBI:15377"/>
        <dbReference type="ChEBI" id="CHEBI:15379"/>
        <dbReference type="ChEBI" id="CHEBI:32551"/>
        <dbReference type="ChEBI" id="CHEBI:57783"/>
        <dbReference type="ChEBI" id="CHEBI:57820"/>
        <dbReference type="ChEBI" id="CHEBI:58349"/>
        <dbReference type="EC" id="1.14.13.59"/>
    </reaction>
</comment>
<accession>A0ABQ2UB01</accession>
<keyword evidence="8" id="KW-0521">NADP</keyword>
<dbReference type="Gene3D" id="3.50.50.60">
    <property type="entry name" value="FAD/NAD(P)-binding domain"/>
    <property type="match status" value="1"/>
</dbReference>
<dbReference type="RefSeq" id="WP_189251851.1">
    <property type="nucleotide sequence ID" value="NZ_BMRE01000001.1"/>
</dbReference>
<evidence type="ECO:0000256" key="15">
    <source>
        <dbReference type="ARBA" id="ARBA00048407"/>
    </source>
</evidence>
<proteinExistence type="inferred from homology"/>
<evidence type="ECO:0000256" key="4">
    <source>
        <dbReference type="ARBA" id="ARBA00013076"/>
    </source>
</evidence>
<name>A0ABQ2UB01_9PSEU</name>
<dbReference type="EMBL" id="BMRE01000001">
    <property type="protein sequence ID" value="GGU16501.1"/>
    <property type="molecule type" value="Genomic_DNA"/>
</dbReference>
<protein>
    <recommendedName>
        <fullName evidence="5">L-lysine N6-monooxygenase MbtG</fullName>
        <ecNumber evidence="4">1.14.13.59</ecNumber>
    </recommendedName>
    <alternativeName>
        <fullName evidence="14">Lysine 6-N-hydroxylase</fullName>
    </alternativeName>
    <alternativeName>
        <fullName evidence="13">Lysine N6-hydroxylase</fullName>
    </alternativeName>
    <alternativeName>
        <fullName evidence="11">Lysine-N-oxygenase</fullName>
    </alternativeName>
    <alternativeName>
        <fullName evidence="12">Mycobactin synthase protein G</fullName>
    </alternativeName>
</protein>
<evidence type="ECO:0000256" key="3">
    <source>
        <dbReference type="ARBA" id="ARBA00007588"/>
    </source>
</evidence>
<comment type="caution">
    <text evidence="16">The sequence shown here is derived from an EMBL/GenBank/DDBJ whole genome shotgun (WGS) entry which is preliminary data.</text>
</comment>
<keyword evidence="7" id="KW-0274">FAD</keyword>
<dbReference type="EC" id="1.14.13.59" evidence="4"/>
<dbReference type="InterPro" id="IPR025700">
    <property type="entry name" value="Lys/Orn_oxygenase"/>
</dbReference>
<dbReference type="InterPro" id="IPR036188">
    <property type="entry name" value="FAD/NAD-bd_sf"/>
</dbReference>
<evidence type="ECO:0000313" key="16">
    <source>
        <dbReference type="EMBL" id="GGU16501.1"/>
    </source>
</evidence>
<gene>
    <name evidence="16" type="primary">pvdA</name>
    <name evidence="16" type="ORF">GCM10010178_05230</name>
</gene>
<reference evidence="17" key="1">
    <citation type="journal article" date="2019" name="Int. J. Syst. Evol. Microbiol.">
        <title>The Global Catalogue of Microorganisms (GCM) 10K type strain sequencing project: providing services to taxonomists for standard genome sequencing and annotation.</title>
        <authorList>
            <consortium name="The Broad Institute Genomics Platform"/>
            <consortium name="The Broad Institute Genome Sequencing Center for Infectious Disease"/>
            <person name="Wu L."/>
            <person name="Ma J."/>
        </authorList>
    </citation>
    <scope>NUCLEOTIDE SEQUENCE [LARGE SCALE GENOMIC DNA]</scope>
    <source>
        <strain evidence="17">JCM 3296</strain>
    </source>
</reference>
<sequence length="425" mass="47346">MTVQDVGVLAIGAGPANLALAVAIEESGARELASDTLVLEQHEDVKWQRGTLMPWARSQVSFLKDLVTLRNPRSRFSFLSFLHEQGRLDEFVNLGTFHPYRWEMSDYLQWVASSLDRVAVRYNARAQRIEPARENGVITGWTVTLANGDVIRCRDLVVGGGRDPHVPEVFAGLPADKVVHSSQYLNRIGGVPKDRPLHAVVVGGAQSAAEIFYALHSDLPDSRVTMVVRSIGLQNYQTSKFINEAFFPSYVDEFYDTPEEVRAQILDEMRFANYAGLAPPFLDELYTMLYQQKMLGPQRSCVRSMTEVLDARQDGDEIVLDLHDRKTGKVEPVRCDLVVLGTGYDQRMPAMARDLADRLGLEGIAVSRQYRVDIGDAAWGALYLQGVNEKTHGMSDSLISVLAHRSQDIVNDLLARRGAAELRSA</sequence>
<keyword evidence="9" id="KW-0560">Oxidoreductase</keyword>
<evidence type="ECO:0000256" key="12">
    <source>
        <dbReference type="ARBA" id="ARBA00031158"/>
    </source>
</evidence>
<dbReference type="SUPFAM" id="SSF51905">
    <property type="entry name" value="FAD/NAD(P)-binding domain"/>
    <property type="match status" value="2"/>
</dbReference>
<evidence type="ECO:0000256" key="11">
    <source>
        <dbReference type="ARBA" id="ARBA00029939"/>
    </source>
</evidence>
<evidence type="ECO:0000256" key="5">
    <source>
        <dbReference type="ARBA" id="ARBA00016406"/>
    </source>
</evidence>
<evidence type="ECO:0000256" key="6">
    <source>
        <dbReference type="ARBA" id="ARBA00022630"/>
    </source>
</evidence>
<dbReference type="PANTHER" id="PTHR42802:SF1">
    <property type="entry name" value="L-ORNITHINE N(5)-MONOOXYGENASE"/>
    <property type="match status" value="1"/>
</dbReference>
<comment type="pathway">
    <text evidence="2">Siderophore biosynthesis.</text>
</comment>
<dbReference type="PANTHER" id="PTHR42802">
    <property type="entry name" value="MONOOXYGENASE"/>
    <property type="match status" value="1"/>
</dbReference>
<dbReference type="Pfam" id="PF13434">
    <property type="entry name" value="Lys_Orn_oxgnase"/>
    <property type="match status" value="1"/>
</dbReference>
<evidence type="ECO:0000256" key="9">
    <source>
        <dbReference type="ARBA" id="ARBA00023002"/>
    </source>
</evidence>
<evidence type="ECO:0000256" key="1">
    <source>
        <dbReference type="ARBA" id="ARBA00001974"/>
    </source>
</evidence>
<comment type="similarity">
    <text evidence="3">Belongs to the lysine N(6)-hydroxylase/L-ornithine N(5)-oxygenase family.</text>
</comment>
<dbReference type="Proteomes" id="UP000649573">
    <property type="component" value="Unassembled WGS sequence"/>
</dbReference>
<keyword evidence="10" id="KW-0503">Monooxygenase</keyword>
<evidence type="ECO:0000313" key="17">
    <source>
        <dbReference type="Proteomes" id="UP000649573"/>
    </source>
</evidence>
<comment type="cofactor">
    <cofactor evidence="1">
        <name>FAD</name>
        <dbReference type="ChEBI" id="CHEBI:57692"/>
    </cofactor>
</comment>